<protein>
    <submittedName>
        <fullName evidence="3">Uncharacterized protein</fullName>
    </submittedName>
</protein>
<dbReference type="RefSeq" id="XP_033236337.1">
    <property type="nucleotide sequence ID" value="XM_033380446.1"/>
</dbReference>
<dbReference type="KEGG" id="dpo:26533295"/>
<evidence type="ECO:0000256" key="1">
    <source>
        <dbReference type="SAM" id="MobiDB-lite"/>
    </source>
</evidence>
<organism evidence="2 3">
    <name type="scientific">Drosophila pseudoobscura pseudoobscura</name>
    <name type="common">Fruit fly</name>
    <dbReference type="NCBI Taxonomy" id="46245"/>
    <lineage>
        <taxon>Eukaryota</taxon>
        <taxon>Metazoa</taxon>
        <taxon>Ecdysozoa</taxon>
        <taxon>Arthropoda</taxon>
        <taxon>Hexapoda</taxon>
        <taxon>Insecta</taxon>
        <taxon>Pterygota</taxon>
        <taxon>Neoptera</taxon>
        <taxon>Endopterygota</taxon>
        <taxon>Diptera</taxon>
        <taxon>Brachycera</taxon>
        <taxon>Muscomorpha</taxon>
        <taxon>Ephydroidea</taxon>
        <taxon>Drosophilidae</taxon>
        <taxon>Drosophila</taxon>
        <taxon>Sophophora</taxon>
    </lineage>
</organism>
<dbReference type="AlphaFoldDB" id="A0A6I8VZ51"/>
<feature type="compositionally biased region" description="Polar residues" evidence="1">
    <location>
        <begin position="59"/>
        <end position="72"/>
    </location>
</feature>
<feature type="region of interest" description="Disordered" evidence="1">
    <location>
        <begin position="12"/>
        <end position="79"/>
    </location>
</feature>
<feature type="compositionally biased region" description="Basic residues" evidence="1">
    <location>
        <begin position="31"/>
        <end position="43"/>
    </location>
</feature>
<evidence type="ECO:0000313" key="3">
    <source>
        <dbReference type="RefSeq" id="XP_033236337.1"/>
    </source>
</evidence>
<evidence type="ECO:0000313" key="2">
    <source>
        <dbReference type="Proteomes" id="UP000001819"/>
    </source>
</evidence>
<keyword evidence="2" id="KW-1185">Reference proteome</keyword>
<reference evidence="3" key="1">
    <citation type="submission" date="2025-08" db="UniProtKB">
        <authorList>
            <consortium name="RefSeq"/>
        </authorList>
    </citation>
    <scope>IDENTIFICATION</scope>
    <source>
        <strain evidence="3">MV-25-SWS-2005</strain>
        <tissue evidence="3">Whole body</tissue>
    </source>
</reference>
<gene>
    <name evidence="3" type="primary">LOC26533295</name>
</gene>
<dbReference type="InParanoid" id="A0A6I8VZ51"/>
<proteinExistence type="predicted"/>
<dbReference type="Proteomes" id="UP000001819">
    <property type="component" value="Chromosome 4"/>
</dbReference>
<name>A0A6I8VZ51_DROPS</name>
<accession>A0A6I8VZ51</accession>
<sequence>MKLFCNKLRQIYASRRQDRPGHWQGHGQPNKQKRKRNGTKRNVTKPTNKQTMKRKRNEANSPSAKSEQSFVPQSAAWGESPASFKVEANWW</sequence>